<keyword evidence="3" id="KW-1185">Reference proteome</keyword>
<dbReference type="Proteomes" id="UP000290572">
    <property type="component" value="Unassembled WGS sequence"/>
</dbReference>
<dbReference type="AlphaFoldDB" id="A0A498LN51"/>
<evidence type="ECO:0000313" key="2">
    <source>
        <dbReference type="EMBL" id="RXN09809.1"/>
    </source>
</evidence>
<evidence type="ECO:0000313" key="3">
    <source>
        <dbReference type="Proteomes" id="UP000290572"/>
    </source>
</evidence>
<gene>
    <name evidence="2" type="ORF">ROHU_031189</name>
</gene>
<feature type="region of interest" description="Disordered" evidence="1">
    <location>
        <begin position="1"/>
        <end position="46"/>
    </location>
</feature>
<comment type="caution">
    <text evidence="2">The sequence shown here is derived from an EMBL/GenBank/DDBJ whole genome shotgun (WGS) entry which is preliminary data.</text>
</comment>
<sequence length="98" mass="10785">MRARGPRGQTWTVVGEQEAPAPRSRPIVGKEEPEAASGTDTLDRTFPFPGALPLSLSGRTGPWHAKSRLLRRQRKPSIDHAVNTAGNHELSAHKLLFR</sequence>
<accession>A0A498LN51</accession>
<name>A0A498LN51_LABRO</name>
<reference evidence="2 3" key="1">
    <citation type="submission" date="2018-03" db="EMBL/GenBank/DDBJ databases">
        <title>Draft genome sequence of Rohu Carp (Labeo rohita).</title>
        <authorList>
            <person name="Das P."/>
            <person name="Kushwaha B."/>
            <person name="Joshi C.G."/>
            <person name="Kumar D."/>
            <person name="Nagpure N.S."/>
            <person name="Sahoo L."/>
            <person name="Das S.P."/>
            <person name="Bit A."/>
            <person name="Patnaik S."/>
            <person name="Meher P.K."/>
            <person name="Jayasankar P."/>
            <person name="Koringa P.G."/>
            <person name="Patel N.V."/>
            <person name="Hinsu A.T."/>
            <person name="Kumar R."/>
            <person name="Pandey M."/>
            <person name="Agarwal S."/>
            <person name="Srivastava S."/>
            <person name="Singh M."/>
            <person name="Iquebal M.A."/>
            <person name="Jaiswal S."/>
            <person name="Angadi U.B."/>
            <person name="Kumar N."/>
            <person name="Raza M."/>
            <person name="Shah T.M."/>
            <person name="Rai A."/>
            <person name="Jena J.K."/>
        </authorList>
    </citation>
    <scope>NUCLEOTIDE SEQUENCE [LARGE SCALE GENOMIC DNA]</scope>
    <source>
        <strain evidence="2">DASCIFA01</strain>
        <tissue evidence="2">Testis</tissue>
    </source>
</reference>
<protein>
    <submittedName>
        <fullName evidence="2">Uncharacterized protein</fullName>
    </submittedName>
</protein>
<dbReference type="EMBL" id="QBIY01013246">
    <property type="protein sequence ID" value="RXN09809.1"/>
    <property type="molecule type" value="Genomic_DNA"/>
</dbReference>
<proteinExistence type="predicted"/>
<organism evidence="2 3">
    <name type="scientific">Labeo rohita</name>
    <name type="common">Indian major carp</name>
    <name type="synonym">Cyprinus rohita</name>
    <dbReference type="NCBI Taxonomy" id="84645"/>
    <lineage>
        <taxon>Eukaryota</taxon>
        <taxon>Metazoa</taxon>
        <taxon>Chordata</taxon>
        <taxon>Craniata</taxon>
        <taxon>Vertebrata</taxon>
        <taxon>Euteleostomi</taxon>
        <taxon>Actinopterygii</taxon>
        <taxon>Neopterygii</taxon>
        <taxon>Teleostei</taxon>
        <taxon>Ostariophysi</taxon>
        <taxon>Cypriniformes</taxon>
        <taxon>Cyprinidae</taxon>
        <taxon>Labeoninae</taxon>
        <taxon>Labeonini</taxon>
        <taxon>Labeo</taxon>
    </lineage>
</organism>
<evidence type="ECO:0000256" key="1">
    <source>
        <dbReference type="SAM" id="MobiDB-lite"/>
    </source>
</evidence>